<evidence type="ECO:0000256" key="4">
    <source>
        <dbReference type="PROSITE-ProRule" id="PRU00335"/>
    </source>
</evidence>
<evidence type="ECO:0000313" key="7">
    <source>
        <dbReference type="Proteomes" id="UP000318422"/>
    </source>
</evidence>
<evidence type="ECO:0000256" key="2">
    <source>
        <dbReference type="ARBA" id="ARBA00023125"/>
    </source>
</evidence>
<dbReference type="OrthoDB" id="9809994at2"/>
<evidence type="ECO:0000256" key="3">
    <source>
        <dbReference type="ARBA" id="ARBA00023163"/>
    </source>
</evidence>
<dbReference type="Gene3D" id="1.10.357.10">
    <property type="entry name" value="Tetracycline Repressor, domain 2"/>
    <property type="match status" value="1"/>
</dbReference>
<dbReference type="Pfam" id="PF16859">
    <property type="entry name" value="TetR_C_11"/>
    <property type="match status" value="1"/>
</dbReference>
<dbReference type="InterPro" id="IPR011075">
    <property type="entry name" value="TetR_C"/>
</dbReference>
<evidence type="ECO:0000259" key="5">
    <source>
        <dbReference type="PROSITE" id="PS50977"/>
    </source>
</evidence>
<dbReference type="InterPro" id="IPR036271">
    <property type="entry name" value="Tet_transcr_reg_TetR-rel_C_sf"/>
</dbReference>
<dbReference type="SUPFAM" id="SSF46689">
    <property type="entry name" value="Homeodomain-like"/>
    <property type="match status" value="1"/>
</dbReference>
<comment type="caution">
    <text evidence="6">The sequence shown here is derived from an EMBL/GenBank/DDBJ whole genome shotgun (WGS) entry which is preliminary data.</text>
</comment>
<protein>
    <submittedName>
        <fullName evidence="6">TetR family transcriptional regulator</fullName>
    </submittedName>
</protein>
<proteinExistence type="predicted"/>
<dbReference type="GO" id="GO:0003700">
    <property type="term" value="F:DNA-binding transcription factor activity"/>
    <property type="evidence" value="ECO:0007669"/>
    <property type="project" value="TreeGrafter"/>
</dbReference>
<dbReference type="InterPro" id="IPR001647">
    <property type="entry name" value="HTH_TetR"/>
</dbReference>
<dbReference type="Pfam" id="PF00440">
    <property type="entry name" value="TetR_N"/>
    <property type="match status" value="1"/>
</dbReference>
<feature type="domain" description="HTH tetR-type" evidence="5">
    <location>
        <begin position="14"/>
        <end position="74"/>
    </location>
</feature>
<keyword evidence="3" id="KW-0804">Transcription</keyword>
<dbReference type="AlphaFoldDB" id="A0A4Y4CWS4"/>
<evidence type="ECO:0000313" key="6">
    <source>
        <dbReference type="EMBL" id="GEC97361.1"/>
    </source>
</evidence>
<dbReference type="InterPro" id="IPR009057">
    <property type="entry name" value="Homeodomain-like_sf"/>
</dbReference>
<dbReference type="PRINTS" id="PR00455">
    <property type="entry name" value="HTHTETR"/>
</dbReference>
<dbReference type="Gene3D" id="1.10.10.60">
    <property type="entry name" value="Homeodomain-like"/>
    <property type="match status" value="1"/>
</dbReference>
<gene>
    <name evidence="6" type="ORF">ZRA01_34340</name>
</gene>
<organism evidence="6 7">
    <name type="scientific">Zoogloea ramigera</name>
    <dbReference type="NCBI Taxonomy" id="350"/>
    <lineage>
        <taxon>Bacteria</taxon>
        <taxon>Pseudomonadati</taxon>
        <taxon>Pseudomonadota</taxon>
        <taxon>Betaproteobacteria</taxon>
        <taxon>Rhodocyclales</taxon>
        <taxon>Zoogloeaceae</taxon>
        <taxon>Zoogloea</taxon>
    </lineage>
</organism>
<keyword evidence="1" id="KW-0805">Transcription regulation</keyword>
<keyword evidence="2 4" id="KW-0238">DNA-binding</keyword>
<evidence type="ECO:0000256" key="1">
    <source>
        <dbReference type="ARBA" id="ARBA00023015"/>
    </source>
</evidence>
<name>A0A4Y4CWS4_ZOORA</name>
<accession>A0A4Y4CWS4</accession>
<dbReference type="PROSITE" id="PS50977">
    <property type="entry name" value="HTH_TETR_2"/>
    <property type="match status" value="1"/>
</dbReference>
<feature type="DNA-binding region" description="H-T-H motif" evidence="4">
    <location>
        <begin position="37"/>
        <end position="56"/>
    </location>
</feature>
<reference evidence="6 7" key="1">
    <citation type="submission" date="2019-06" db="EMBL/GenBank/DDBJ databases">
        <title>Whole genome shotgun sequence of Zoogloea ramigera NBRC 15342.</title>
        <authorList>
            <person name="Hosoyama A."/>
            <person name="Uohara A."/>
            <person name="Ohji S."/>
            <person name="Ichikawa N."/>
        </authorList>
    </citation>
    <scope>NUCLEOTIDE SEQUENCE [LARGE SCALE GENOMIC DNA]</scope>
    <source>
        <strain evidence="6 7">NBRC 15342</strain>
    </source>
</reference>
<sequence>MDSTTASTRQRRKEARPAELAAAALALFVEKGFAATRLDNVAARAGVSKGTLYLYFDSKEALFRAVIEESVLPLIEASEARVVANLDDPARLLRALLVEWWECFGATPLGGTCKLMISEGGNFPEVAAYFNEQVIGRWSALLRQVIEAGIARGVFRPGSPEALRQMVFHPLLMQSVLQHSMFAGPPGRPLPEQYFDTYFDFILRGLGAADTQEPR</sequence>
<dbReference type="Proteomes" id="UP000318422">
    <property type="component" value="Unassembled WGS sequence"/>
</dbReference>
<dbReference type="SUPFAM" id="SSF48498">
    <property type="entry name" value="Tetracyclin repressor-like, C-terminal domain"/>
    <property type="match status" value="1"/>
</dbReference>
<dbReference type="GO" id="GO:0000976">
    <property type="term" value="F:transcription cis-regulatory region binding"/>
    <property type="evidence" value="ECO:0007669"/>
    <property type="project" value="TreeGrafter"/>
</dbReference>
<dbReference type="EMBL" id="BJNV01000079">
    <property type="protein sequence ID" value="GEC97361.1"/>
    <property type="molecule type" value="Genomic_DNA"/>
</dbReference>
<dbReference type="RefSeq" id="WP_141354588.1">
    <property type="nucleotide sequence ID" value="NZ_BJNV01000079.1"/>
</dbReference>
<dbReference type="FunFam" id="1.10.10.60:FF:000141">
    <property type="entry name" value="TetR family transcriptional regulator"/>
    <property type="match status" value="1"/>
</dbReference>
<dbReference type="PANTHER" id="PTHR30055:SF223">
    <property type="entry name" value="HTH-TYPE TRANSCRIPTIONAL REGULATOR UIDR"/>
    <property type="match status" value="1"/>
</dbReference>
<dbReference type="PANTHER" id="PTHR30055">
    <property type="entry name" value="HTH-TYPE TRANSCRIPTIONAL REGULATOR RUTR"/>
    <property type="match status" value="1"/>
</dbReference>
<keyword evidence="7" id="KW-1185">Reference proteome</keyword>
<dbReference type="InterPro" id="IPR050109">
    <property type="entry name" value="HTH-type_TetR-like_transc_reg"/>
</dbReference>